<dbReference type="SUPFAM" id="SSF48056">
    <property type="entry name" value="Di-copper centre-containing domain"/>
    <property type="match status" value="1"/>
</dbReference>
<comment type="similarity">
    <text evidence="1">Belongs to the tyrosinase family.</text>
</comment>
<evidence type="ECO:0000256" key="8">
    <source>
        <dbReference type="PIRSR" id="PIRSR000290-2"/>
    </source>
</evidence>
<proteinExistence type="inferred from homology"/>
<dbReference type="Pfam" id="PF00264">
    <property type="entry name" value="Tyrosinase"/>
    <property type="match status" value="1"/>
</dbReference>
<protein>
    <recommendedName>
        <fullName evidence="11 12">Tyrosinase copper-binding domain-containing protein</fullName>
    </recommendedName>
</protein>
<dbReference type="Proteomes" id="UP000317650">
    <property type="component" value="Chromosome 6"/>
</dbReference>
<dbReference type="InterPro" id="IPR016213">
    <property type="entry name" value="Polyphenol_oxidase"/>
</dbReference>
<feature type="cross-link" description="2'-(S-cysteinyl)-histidine (Cys-His)" evidence="9">
    <location>
        <begin position="179"/>
        <end position="196"/>
    </location>
</feature>
<dbReference type="InterPro" id="IPR002227">
    <property type="entry name" value="Tyrosinase_Cu-bd"/>
</dbReference>
<evidence type="ECO:0000256" key="10">
    <source>
        <dbReference type="SAM" id="MobiDB-lite"/>
    </source>
</evidence>
<reference evidence="13 14" key="1">
    <citation type="journal article" date="2019" name="Nat. Plants">
        <title>Genome sequencing of Musa balbisiana reveals subgenome evolution and function divergence in polyploid bananas.</title>
        <authorList>
            <person name="Yao X."/>
        </authorList>
    </citation>
    <scope>NUCLEOTIDE SEQUENCE [LARGE SCALE GENOMIC DNA]</scope>
    <source>
        <strain evidence="14">cv. DH-PKW</strain>
        <tissue evidence="13">Leaves</tissue>
    </source>
</reference>
<keyword evidence="2 7" id="KW-0479">Metal-binding</keyword>
<dbReference type="PRINTS" id="PR00092">
    <property type="entry name" value="TYROSINASE"/>
</dbReference>
<dbReference type="GO" id="GO:0046872">
    <property type="term" value="F:metal ion binding"/>
    <property type="evidence" value="ECO:0007669"/>
    <property type="project" value="UniProtKB-KW"/>
</dbReference>
<dbReference type="FunFam" id="1.10.1280.10:FF:000007">
    <property type="entry name" value="Polyphenol oxidase, chloroplastic"/>
    <property type="match status" value="1"/>
</dbReference>
<dbReference type="SMR" id="A0A4S8IT13"/>
<keyword evidence="4" id="KW-0560">Oxidoreductase</keyword>
<feature type="disulfide bond" evidence="8">
    <location>
        <begin position="113"/>
        <end position="176"/>
    </location>
</feature>
<keyword evidence="14" id="KW-1185">Reference proteome</keyword>
<keyword evidence="5 7" id="KW-0186">Copper</keyword>
<dbReference type="GO" id="GO:0046148">
    <property type="term" value="P:pigment biosynthetic process"/>
    <property type="evidence" value="ECO:0007669"/>
    <property type="project" value="InterPro"/>
</dbReference>
<sequence length="585" mass="64519">MASISQLITTSIPTIFSLSSSCPFSPPRTRVSISGSKHHHHVSPISCSTRDHNQPLVDPTVDRRHVLVGLGSLYGASAALTSLREASAAPIAAPDLSACGPADLPPDATPTNCCPPSAGDATEFVIPDPSSPLRVRPAAHSVDKDYIAKFAKGVALMKALPADDPRNFTQHANVHCAYCDGAYSQVGFPDLELQVHNSWLFLPWHRCYLYFFERILGKLIGDDSFAIPFWNWDAPDGMRLPAMYVDPTSPLYDPLRDAQHQPPTLVDLDFGGIDPSFGDKQQIDHNLKVMYRQIVSNAPTPRLFFGNPYRAGDNPNPGGGSLENVPHGPVHVWTGDRSQSELEDMGNLYSAARDPVFFAHHSNIDRIWNVWKGLGGRRKDLADPDWLDASFVFYDENANLVKIRVRDCIDSDKLRYEYQDVGNPWLNTRPTVTSGVRPRVAGVAQANVVDPKFPIKLDSVVTAKVKRPKAARTKEEVEEKEEVLVVEGIELDRDVHVKFDVFVNVTDHGKVGPGGRELAGSFVNVPHRHKHDKMSKRLKTRLQLGLTELLEDLKAEGDGSIMVTLVPRQGKGKVKVGSLKIELVD</sequence>
<dbReference type="Pfam" id="PF12143">
    <property type="entry name" value="PPO1_KFDV"/>
    <property type="match status" value="1"/>
</dbReference>
<evidence type="ECO:0000256" key="2">
    <source>
        <dbReference type="ARBA" id="ARBA00022723"/>
    </source>
</evidence>
<evidence type="ECO:0000256" key="3">
    <source>
        <dbReference type="ARBA" id="ARBA00022784"/>
    </source>
</evidence>
<dbReference type="GO" id="GO:0004097">
    <property type="term" value="F:catechol oxidase activity"/>
    <property type="evidence" value="ECO:0007669"/>
    <property type="project" value="InterPro"/>
</dbReference>
<dbReference type="PANTHER" id="PTHR11474:SF108">
    <property type="entry name" value="TYROSINASE COPPER-BINDING DOMAIN-CONTAINING PROTEIN"/>
    <property type="match status" value="1"/>
</dbReference>
<evidence type="ECO:0000313" key="13">
    <source>
        <dbReference type="EMBL" id="THU51354.1"/>
    </source>
</evidence>
<dbReference type="Gene3D" id="1.10.1280.10">
    <property type="entry name" value="Di-copper center containing domain from catechol oxidase"/>
    <property type="match status" value="1"/>
</dbReference>
<evidence type="ECO:0000259" key="11">
    <source>
        <dbReference type="PROSITE" id="PS00497"/>
    </source>
</evidence>
<dbReference type="PROSITE" id="PS00498">
    <property type="entry name" value="TYROSINASE_2"/>
    <property type="match status" value="1"/>
</dbReference>
<feature type="binding site" evidence="7">
    <location>
        <position position="205"/>
    </location>
    <ligand>
        <name>Cu cation</name>
        <dbReference type="ChEBI" id="CHEBI:23378"/>
        <label>A</label>
    </ligand>
</feature>
<feature type="binding site" evidence="7">
    <location>
        <position position="361"/>
    </location>
    <ligand>
        <name>Cu cation</name>
        <dbReference type="ChEBI" id="CHEBI:23378"/>
        <label>B</label>
    </ligand>
</feature>
<evidence type="ECO:0000256" key="5">
    <source>
        <dbReference type="ARBA" id="ARBA00023008"/>
    </source>
</evidence>
<dbReference type="Pfam" id="PF12142">
    <property type="entry name" value="PPO1_DWL"/>
    <property type="match status" value="1"/>
</dbReference>
<evidence type="ECO:0000313" key="14">
    <source>
        <dbReference type="Proteomes" id="UP000317650"/>
    </source>
</evidence>
<organism evidence="13 14">
    <name type="scientific">Musa balbisiana</name>
    <name type="common">Banana</name>
    <dbReference type="NCBI Taxonomy" id="52838"/>
    <lineage>
        <taxon>Eukaryota</taxon>
        <taxon>Viridiplantae</taxon>
        <taxon>Streptophyta</taxon>
        <taxon>Embryophyta</taxon>
        <taxon>Tracheophyta</taxon>
        <taxon>Spermatophyta</taxon>
        <taxon>Magnoliopsida</taxon>
        <taxon>Liliopsida</taxon>
        <taxon>Zingiberales</taxon>
        <taxon>Musaceae</taxon>
        <taxon>Musa</taxon>
    </lineage>
</organism>
<dbReference type="AlphaFoldDB" id="A0A4S8IT13"/>
<keyword evidence="6 8" id="KW-1015">Disulfide bond</keyword>
<comment type="caution">
    <text evidence="13">The sequence shown here is derived from an EMBL/GenBank/DDBJ whole genome shotgun (WGS) entry which is preliminary data.</text>
</comment>
<accession>A0A4S8IT13</accession>
<feature type="region of interest" description="Disordered" evidence="10">
    <location>
        <begin position="29"/>
        <end position="53"/>
    </location>
</feature>
<dbReference type="PANTHER" id="PTHR11474">
    <property type="entry name" value="TYROSINASE FAMILY MEMBER"/>
    <property type="match status" value="1"/>
</dbReference>
<evidence type="ECO:0000256" key="1">
    <source>
        <dbReference type="ARBA" id="ARBA00009928"/>
    </source>
</evidence>
<feature type="domain" description="Tyrosinase copper-binding" evidence="12">
    <location>
        <begin position="354"/>
        <end position="365"/>
    </location>
</feature>
<dbReference type="PROSITE" id="PS00497">
    <property type="entry name" value="TYROSINASE_1"/>
    <property type="match status" value="1"/>
</dbReference>
<evidence type="ECO:0000256" key="4">
    <source>
        <dbReference type="ARBA" id="ARBA00023002"/>
    </source>
</evidence>
<feature type="binding site" evidence="7">
    <location>
        <position position="327"/>
    </location>
    <ligand>
        <name>Cu cation</name>
        <dbReference type="ChEBI" id="CHEBI:23378"/>
        <label>B</label>
    </ligand>
</feature>
<evidence type="ECO:0000256" key="9">
    <source>
        <dbReference type="PIRSR" id="PIRSR000290-3"/>
    </source>
</evidence>
<keyword evidence="3" id="KW-0883">Thioether bond</keyword>
<gene>
    <name evidence="13" type="ORF">C4D60_Mb06t30140</name>
</gene>
<dbReference type="InterPro" id="IPR022740">
    <property type="entry name" value="Polyphenol_oxidase_C"/>
</dbReference>
<feature type="disulfide bond" evidence="8">
    <location>
        <begin position="99"/>
        <end position="114"/>
    </location>
</feature>
<feature type="binding site" evidence="7">
    <location>
        <position position="175"/>
    </location>
    <ligand>
        <name>Cu cation</name>
        <dbReference type="ChEBI" id="CHEBI:23378"/>
        <label>A</label>
    </ligand>
</feature>
<feature type="binding site" evidence="7">
    <location>
        <position position="196"/>
    </location>
    <ligand>
        <name>Cu cation</name>
        <dbReference type="ChEBI" id="CHEBI:23378"/>
        <label>A</label>
    </ligand>
</feature>
<dbReference type="InterPro" id="IPR008922">
    <property type="entry name" value="Di-copper_centre_dom_sf"/>
</dbReference>
<dbReference type="EMBL" id="PYDT01000009">
    <property type="protein sequence ID" value="THU51354.1"/>
    <property type="molecule type" value="Genomic_DNA"/>
</dbReference>
<evidence type="ECO:0000256" key="6">
    <source>
        <dbReference type="ARBA" id="ARBA00023157"/>
    </source>
</evidence>
<name>A0A4S8IT13_MUSBA</name>
<dbReference type="InterPro" id="IPR050316">
    <property type="entry name" value="Tyrosinase/Hemocyanin"/>
</dbReference>
<feature type="binding site" evidence="7">
    <location>
        <position position="331"/>
    </location>
    <ligand>
        <name>Cu cation</name>
        <dbReference type="ChEBI" id="CHEBI:23378"/>
        <label>B</label>
    </ligand>
</feature>
<feature type="domain" description="Tyrosinase copper-binding" evidence="11">
    <location>
        <begin position="196"/>
        <end position="213"/>
    </location>
</feature>
<dbReference type="InterPro" id="IPR022739">
    <property type="entry name" value="Polyphenol_oxidase_cen"/>
</dbReference>
<evidence type="ECO:0000259" key="12">
    <source>
        <dbReference type="PROSITE" id="PS00498"/>
    </source>
</evidence>
<comment type="cofactor">
    <cofactor evidence="7">
        <name>Cu(2+)</name>
        <dbReference type="ChEBI" id="CHEBI:29036"/>
    </cofactor>
    <text evidence="7">Binds 2 copper ions per subunit.</text>
</comment>
<dbReference type="PIRSF" id="PIRSF000290">
    <property type="entry name" value="PPO_plant"/>
    <property type="match status" value="1"/>
</dbReference>
<evidence type="ECO:0000256" key="7">
    <source>
        <dbReference type="PIRSR" id="PIRSR000290-1"/>
    </source>
</evidence>
<dbReference type="STRING" id="52838.A0A4S8IT13"/>